<evidence type="ECO:0000256" key="3">
    <source>
        <dbReference type="ARBA" id="ARBA00005709"/>
    </source>
</evidence>
<dbReference type="GO" id="GO:0005576">
    <property type="term" value="C:extracellular region"/>
    <property type="evidence" value="ECO:0007669"/>
    <property type="project" value="UniProtKB-SubCell"/>
</dbReference>
<gene>
    <name evidence="8" type="primary">flgL</name>
    <name evidence="7" type="ORF">BBG20_29475</name>
    <name evidence="8" type="ORF">C9382_01135</name>
</gene>
<organism evidence="8 10">
    <name type="scientific">Pseudomonas aylmerensis</name>
    <dbReference type="NCBI Taxonomy" id="1869229"/>
    <lineage>
        <taxon>Bacteria</taxon>
        <taxon>Pseudomonadati</taxon>
        <taxon>Pseudomonadota</taxon>
        <taxon>Gammaproteobacteria</taxon>
        <taxon>Pseudomonadales</taxon>
        <taxon>Pseudomonadaceae</taxon>
        <taxon>Pseudomonas</taxon>
    </lineage>
</organism>
<dbReference type="Gene3D" id="1.20.1330.10">
    <property type="entry name" value="f41 fragment of flagellin, N-terminal domain"/>
    <property type="match status" value="2"/>
</dbReference>
<evidence type="ECO:0000313" key="10">
    <source>
        <dbReference type="Proteomes" id="UP000240571"/>
    </source>
</evidence>
<dbReference type="OrthoDB" id="9768249at2"/>
<name>A0A2T4GAW3_9PSED</name>
<evidence type="ECO:0000313" key="7">
    <source>
        <dbReference type="EMBL" id="OCW19968.1"/>
    </source>
</evidence>
<reference evidence="7 9" key="1">
    <citation type="submission" date="2016-06" db="EMBL/GenBank/DDBJ databases">
        <title>Draft genome sequence of Pseudomonas sp. S1E40, a novel strain antagonistic activity to fungal plant pathogen.</title>
        <authorList>
            <person name="Tambong J.T."/>
            <person name="Tchagang C."/>
            <person name="Xu R."/>
        </authorList>
    </citation>
    <scope>NUCLEOTIDE SEQUENCE [LARGE SCALE GENOMIC DNA]</scope>
    <source>
        <strain evidence="7 9">S1E40</strain>
    </source>
</reference>
<evidence type="ECO:0000256" key="2">
    <source>
        <dbReference type="ARBA" id="ARBA00004613"/>
    </source>
</evidence>
<dbReference type="AlphaFoldDB" id="A0A2T4GAW3"/>
<dbReference type="NCBIfam" id="TIGR02550">
    <property type="entry name" value="flagell_flgL"/>
    <property type="match status" value="1"/>
</dbReference>
<evidence type="ECO:0000256" key="1">
    <source>
        <dbReference type="ARBA" id="ARBA00004365"/>
    </source>
</evidence>
<evidence type="ECO:0000313" key="8">
    <source>
        <dbReference type="EMBL" id="PTC32845.1"/>
    </source>
</evidence>
<keyword evidence="8" id="KW-0966">Cell projection</keyword>
<dbReference type="Proteomes" id="UP000240571">
    <property type="component" value="Unassembled WGS sequence"/>
</dbReference>
<protein>
    <submittedName>
        <fullName evidence="8">Flagellar hook-associated protein 3</fullName>
    </submittedName>
</protein>
<dbReference type="EMBL" id="PYWW01000004">
    <property type="protein sequence ID" value="PTC32845.1"/>
    <property type="molecule type" value="Genomic_DNA"/>
</dbReference>
<keyword evidence="5" id="KW-0975">Bacterial flagellum</keyword>
<dbReference type="SUPFAM" id="SSF64518">
    <property type="entry name" value="Phase 1 flagellin"/>
    <property type="match status" value="1"/>
</dbReference>
<keyword evidence="8" id="KW-0969">Cilium</keyword>
<keyword evidence="4" id="KW-0964">Secreted</keyword>
<dbReference type="Pfam" id="PF00669">
    <property type="entry name" value="Flagellin_N"/>
    <property type="match status" value="1"/>
</dbReference>
<dbReference type="PANTHER" id="PTHR42792">
    <property type="entry name" value="FLAGELLIN"/>
    <property type="match status" value="1"/>
</dbReference>
<dbReference type="NCBIfam" id="NF009361">
    <property type="entry name" value="PRK12717.1"/>
    <property type="match status" value="1"/>
</dbReference>
<dbReference type="EMBL" id="MAUE01000045">
    <property type="protein sequence ID" value="OCW19968.1"/>
    <property type="molecule type" value="Genomic_DNA"/>
</dbReference>
<comment type="subcellular location">
    <subcellularLocation>
        <location evidence="1">Bacterial flagellum</location>
    </subcellularLocation>
    <subcellularLocation>
        <location evidence="2">Secreted</location>
    </subcellularLocation>
</comment>
<evidence type="ECO:0000259" key="6">
    <source>
        <dbReference type="Pfam" id="PF00669"/>
    </source>
</evidence>
<evidence type="ECO:0000256" key="5">
    <source>
        <dbReference type="ARBA" id="ARBA00023143"/>
    </source>
</evidence>
<reference evidence="8 10" key="2">
    <citation type="submission" date="2018-03" db="EMBL/GenBank/DDBJ databases">
        <title>Diversity of bacteria associated with corn roots inoculated with woodland soils in Canada, and Description of Pseudomonas aylmerense sp. nov.</title>
        <authorList>
            <person name="Tambong J.T."/>
            <person name="Xu R."/>
            <person name="Tchagang C."/>
        </authorList>
    </citation>
    <scope>NUCLEOTIDE SEQUENCE [LARGE SCALE GENOMIC DNA]</scope>
    <source>
        <strain evidence="8 10">S1E44</strain>
    </source>
</reference>
<dbReference type="InterPro" id="IPR001492">
    <property type="entry name" value="Flagellin"/>
</dbReference>
<proteinExistence type="inferred from homology"/>
<dbReference type="Proteomes" id="UP000095081">
    <property type="component" value="Unassembled WGS sequence"/>
</dbReference>
<dbReference type="InterPro" id="IPR001029">
    <property type="entry name" value="Flagellin_N"/>
</dbReference>
<dbReference type="PANTHER" id="PTHR42792:SF1">
    <property type="entry name" value="FLAGELLAR HOOK-ASSOCIATED PROTEIN 3"/>
    <property type="match status" value="1"/>
</dbReference>
<evidence type="ECO:0000256" key="4">
    <source>
        <dbReference type="ARBA" id="ARBA00022525"/>
    </source>
</evidence>
<dbReference type="GO" id="GO:0005198">
    <property type="term" value="F:structural molecule activity"/>
    <property type="evidence" value="ECO:0007669"/>
    <property type="project" value="InterPro"/>
</dbReference>
<accession>A0A2T4GAW3</accession>
<dbReference type="RefSeq" id="WP_065909786.1">
    <property type="nucleotide sequence ID" value="NZ_MAUE01000045.1"/>
</dbReference>
<sequence length="543" mass="56913">MRISTQQYFDTSATRYTDNYSSVVKAQQQASSGVRVQTAADDPVAAQRLLMLQQQKDMLAQFSGNITSIQNTLTNEESVLTAISNTIQAGSQLALRAGGVTSDADRKSIAVEVGALEDQLLGLLNSKDSAGNYLFSGSKTDTPPYSRNNDGTYSYQGDENELSLQVSETLNVRTGDTGKTILEGAVNTSRTQSNYLAPATAPVPPAISPPLVDDHKVAISAGLVGSGIDYTKQFADGQPYKVTFTSSTQYVVTDKDNNNITSQMPGNGTFDSTKEGSASINIRGVKFDITVDLTDTATGPDADALVAGREFSLSAKPDAFNTSRTPSNTSSAQLTNGQVSSAAGYASTFPNSGVLIKFDDTDATAYKVYAQPYTANSKSIGEGVINAGTPPAPNTITAAGVTFEVSGTPNVGDQFSIGNSTQKTQNALDTLSQLRQALQQPADGIPGARVKLQDALNAAVANLTSSSDQVDNVRGSIGARQNALTVQASENTSVGLANTSTMSALANVDMGEAAINLTLQQTMLEASQLAFVKVSQLSLFNKM</sequence>
<comment type="similarity">
    <text evidence="3">Belongs to the bacterial flagellin family.</text>
</comment>
<keyword evidence="9" id="KW-1185">Reference proteome</keyword>
<feature type="domain" description="Flagellin N-terminal" evidence="6">
    <location>
        <begin position="3"/>
        <end position="140"/>
    </location>
</feature>
<dbReference type="GO" id="GO:0071973">
    <property type="term" value="P:bacterial-type flagellum-dependent cell motility"/>
    <property type="evidence" value="ECO:0007669"/>
    <property type="project" value="InterPro"/>
</dbReference>
<evidence type="ECO:0000313" key="9">
    <source>
        <dbReference type="Proteomes" id="UP000095081"/>
    </source>
</evidence>
<dbReference type="InterPro" id="IPR013384">
    <property type="entry name" value="Flagell_FlgL"/>
</dbReference>
<dbReference type="GO" id="GO:0009424">
    <property type="term" value="C:bacterial-type flagellum hook"/>
    <property type="evidence" value="ECO:0007669"/>
    <property type="project" value="InterPro"/>
</dbReference>
<keyword evidence="8" id="KW-0282">Flagellum</keyword>
<comment type="caution">
    <text evidence="8">The sequence shown here is derived from an EMBL/GenBank/DDBJ whole genome shotgun (WGS) entry which is preliminary data.</text>
</comment>